<dbReference type="AlphaFoldDB" id="A0A2I0HKD4"/>
<dbReference type="GO" id="GO:0004662">
    <property type="term" value="F:CAAX-protein geranylgeranyltransferase activity"/>
    <property type="evidence" value="ECO:0007669"/>
    <property type="project" value="TreeGrafter"/>
</dbReference>
<dbReference type="Pfam" id="PF01239">
    <property type="entry name" value="PPTA"/>
    <property type="match status" value="2"/>
</dbReference>
<dbReference type="InterPro" id="IPR002088">
    <property type="entry name" value="Prenyl_trans_a"/>
</dbReference>
<gene>
    <name evidence="7" type="ORF">CRG98_047482</name>
</gene>
<evidence type="ECO:0000313" key="7">
    <source>
        <dbReference type="EMBL" id="PKI32164.1"/>
    </source>
</evidence>
<proteinExistence type="inferred from homology"/>
<dbReference type="PANTHER" id="PTHR11129">
    <property type="entry name" value="PROTEIN FARNESYLTRANSFERASE ALPHA SUBUNIT/RAB GERANYLGERANYL TRANSFERASE ALPHA SUBUNIT"/>
    <property type="match status" value="1"/>
</dbReference>
<sequence length="573" mass="65584">MADIAHAEGESFGLLQELEHILESDPLIDEIGFIHPTQLAALNGEVDVDSLSEPVSLNFFSKDHKLGISTQILFPLYEQAKKAFFDVVTRYKIQGGIFDSPNTRDELEVGVMKHSKALLLLSADLGTAWNSRRAIALEKDALSTYMDELRLSELILSYSAKSDQAWSHRRWVIKRIAGKVPNLQEILRKESELVEKIAERSKMNYRAWNHRCWLVSYMTAGEVLYELKKSKAWAGLHVADSSCFHYRRRLMMRILEAFCSRNASASNKSNEIYETWKEELAWNEILIKRYIGREALWLYRRFLSLHWLRHFTMEPDSVSCKSKHTANTSDDGPSIFLDNELHLFSSCSTIPDNDFDDFQAQAMHSATYILWLAKQLPRPQAIELREKLNIGDMKALLTQLSSPDGSSSRLSSSSSPPVSSTSSILPFISQSSPVAISEQFMISHGRRTKLFHLLQWRQLHSGPSTSDFKDTHQIKLLNRSCKARKYSEYLYFLERLVSKLNYKPEVVLCTKLIKGFFGLGKLEKTLRVMEILEKYGEPDVFSYNAVISGFCKLNQVESANRVLERMTNCGVRP</sequence>
<evidence type="ECO:0000256" key="2">
    <source>
        <dbReference type="ARBA" id="ARBA00022602"/>
    </source>
</evidence>
<dbReference type="Gene3D" id="1.25.40.120">
    <property type="entry name" value="Protein prenylyltransferase"/>
    <property type="match status" value="1"/>
</dbReference>
<dbReference type="GO" id="GO:0005965">
    <property type="term" value="C:protein farnesyltransferase complex"/>
    <property type="evidence" value="ECO:0007669"/>
    <property type="project" value="TreeGrafter"/>
</dbReference>
<accession>A0A2I0HKD4</accession>
<organism evidence="7 8">
    <name type="scientific">Punica granatum</name>
    <name type="common">Pomegranate</name>
    <dbReference type="NCBI Taxonomy" id="22663"/>
    <lineage>
        <taxon>Eukaryota</taxon>
        <taxon>Viridiplantae</taxon>
        <taxon>Streptophyta</taxon>
        <taxon>Embryophyta</taxon>
        <taxon>Tracheophyta</taxon>
        <taxon>Spermatophyta</taxon>
        <taxon>Magnoliopsida</taxon>
        <taxon>eudicotyledons</taxon>
        <taxon>Gunneridae</taxon>
        <taxon>Pentapetalae</taxon>
        <taxon>rosids</taxon>
        <taxon>malvids</taxon>
        <taxon>Myrtales</taxon>
        <taxon>Lythraceae</taxon>
        <taxon>Punica</taxon>
    </lineage>
</organism>
<dbReference type="PROSITE" id="PS51375">
    <property type="entry name" value="PPR"/>
    <property type="match status" value="1"/>
</dbReference>
<dbReference type="PROSITE" id="PS51147">
    <property type="entry name" value="PFTA"/>
    <property type="match status" value="2"/>
</dbReference>
<dbReference type="InterPro" id="IPR011990">
    <property type="entry name" value="TPR-like_helical_dom_sf"/>
</dbReference>
<evidence type="ECO:0000256" key="1">
    <source>
        <dbReference type="ARBA" id="ARBA00006734"/>
    </source>
</evidence>
<evidence type="ECO:0000256" key="3">
    <source>
        <dbReference type="ARBA" id="ARBA00022679"/>
    </source>
</evidence>
<dbReference type="PANTHER" id="PTHR11129:SF10">
    <property type="entry name" value="PROTEIN PRENYLYLTRANSFERASE SUPERFAMILY PROTEIN"/>
    <property type="match status" value="1"/>
</dbReference>
<feature type="compositionally biased region" description="Low complexity" evidence="6">
    <location>
        <begin position="401"/>
        <end position="421"/>
    </location>
</feature>
<evidence type="ECO:0000256" key="4">
    <source>
        <dbReference type="ARBA" id="ARBA00022737"/>
    </source>
</evidence>
<feature type="repeat" description="PPR" evidence="5">
    <location>
        <begin position="539"/>
        <end position="573"/>
    </location>
</feature>
<feature type="region of interest" description="Disordered" evidence="6">
    <location>
        <begin position="400"/>
        <end position="421"/>
    </location>
</feature>
<keyword evidence="4" id="KW-0677">Repeat</keyword>
<keyword evidence="2" id="KW-0637">Prenyltransferase</keyword>
<protein>
    <recommendedName>
        <fullName evidence="9">Protein prenyltransferase alpha subunit repeat-containing protein 1</fullName>
    </recommendedName>
</protein>
<dbReference type="InterPro" id="IPR002885">
    <property type="entry name" value="PPR_rpt"/>
</dbReference>
<evidence type="ECO:0000313" key="8">
    <source>
        <dbReference type="Proteomes" id="UP000233551"/>
    </source>
</evidence>
<dbReference type="GO" id="GO:0004660">
    <property type="term" value="F:protein farnesyltransferase activity"/>
    <property type="evidence" value="ECO:0007669"/>
    <property type="project" value="TreeGrafter"/>
</dbReference>
<dbReference type="Pfam" id="PF12854">
    <property type="entry name" value="PPR_1"/>
    <property type="match status" value="1"/>
</dbReference>
<dbReference type="SUPFAM" id="SSF48439">
    <property type="entry name" value="Protein prenylyltransferase"/>
    <property type="match status" value="1"/>
</dbReference>
<keyword evidence="3" id="KW-0808">Transferase</keyword>
<reference evidence="7 8" key="1">
    <citation type="submission" date="2017-11" db="EMBL/GenBank/DDBJ databases">
        <title>De-novo sequencing of pomegranate (Punica granatum L.) genome.</title>
        <authorList>
            <person name="Akparov Z."/>
            <person name="Amiraslanov A."/>
            <person name="Hajiyeva S."/>
            <person name="Abbasov M."/>
            <person name="Kaur K."/>
            <person name="Hamwieh A."/>
            <person name="Solovyev V."/>
            <person name="Salamov A."/>
            <person name="Braich B."/>
            <person name="Kosarev P."/>
            <person name="Mahmoud A."/>
            <person name="Hajiyev E."/>
            <person name="Babayeva S."/>
            <person name="Izzatullayeva V."/>
            <person name="Mammadov A."/>
            <person name="Mammadov A."/>
            <person name="Sharifova S."/>
            <person name="Ojaghi J."/>
            <person name="Eynullazada K."/>
            <person name="Bayramov B."/>
            <person name="Abdulazimova A."/>
            <person name="Shahmuradov I."/>
        </authorList>
    </citation>
    <scope>NUCLEOTIDE SEQUENCE [LARGE SCALE GENOMIC DNA]</scope>
    <source>
        <strain evidence="8">cv. AG2017</strain>
        <tissue evidence="7">Leaf</tissue>
    </source>
</reference>
<dbReference type="Gene3D" id="1.25.40.10">
    <property type="entry name" value="Tetratricopeptide repeat domain"/>
    <property type="match status" value="1"/>
</dbReference>
<keyword evidence="8" id="KW-1185">Reference proteome</keyword>
<evidence type="ECO:0000256" key="6">
    <source>
        <dbReference type="SAM" id="MobiDB-lite"/>
    </source>
</evidence>
<dbReference type="GO" id="GO:0005953">
    <property type="term" value="C:CAAX-protein geranylgeranyltransferase complex"/>
    <property type="evidence" value="ECO:0007669"/>
    <property type="project" value="TreeGrafter"/>
</dbReference>
<comment type="caution">
    <text evidence="7">The sequence shown here is derived from an EMBL/GenBank/DDBJ whole genome shotgun (WGS) entry which is preliminary data.</text>
</comment>
<comment type="similarity">
    <text evidence="1">Belongs to the protein prenyltransferase subunit alpha family.</text>
</comment>
<name>A0A2I0HKD4_PUNGR</name>
<evidence type="ECO:0000256" key="5">
    <source>
        <dbReference type="PROSITE-ProRule" id="PRU00708"/>
    </source>
</evidence>
<dbReference type="STRING" id="22663.A0A2I0HKD4"/>
<dbReference type="NCBIfam" id="TIGR00756">
    <property type="entry name" value="PPR"/>
    <property type="match status" value="1"/>
</dbReference>
<evidence type="ECO:0008006" key="9">
    <source>
        <dbReference type="Google" id="ProtNLM"/>
    </source>
</evidence>
<dbReference type="Proteomes" id="UP000233551">
    <property type="component" value="Unassembled WGS sequence"/>
</dbReference>
<dbReference type="EMBL" id="PGOL01008005">
    <property type="protein sequence ID" value="PKI32164.1"/>
    <property type="molecule type" value="Genomic_DNA"/>
</dbReference>